<keyword evidence="5" id="KW-0539">Nucleus</keyword>
<evidence type="ECO:0000256" key="2">
    <source>
        <dbReference type="ARBA" id="ARBA00023015"/>
    </source>
</evidence>
<dbReference type="GO" id="GO:0045944">
    <property type="term" value="P:positive regulation of transcription by RNA polymerase II"/>
    <property type="evidence" value="ECO:0007669"/>
    <property type="project" value="InterPro"/>
</dbReference>
<organism evidence="9 10">
    <name type="scientific">Acorus gramineus</name>
    <name type="common">Dwarf sweet flag</name>
    <dbReference type="NCBI Taxonomy" id="55184"/>
    <lineage>
        <taxon>Eukaryota</taxon>
        <taxon>Viridiplantae</taxon>
        <taxon>Streptophyta</taxon>
        <taxon>Embryophyta</taxon>
        <taxon>Tracheophyta</taxon>
        <taxon>Spermatophyta</taxon>
        <taxon>Magnoliopsida</taxon>
        <taxon>Liliopsida</taxon>
        <taxon>Acoraceae</taxon>
        <taxon>Acorus</taxon>
    </lineage>
</organism>
<sequence length="191" mass="21110">MVRQRRSLSYIANDTLRRRTFLKREMSLLKKASELSILCGVPSCVLIAAPCDPNRVITWPSAVHARTLISLTRDIPTSSSARSRRELDQDAFLSREVARLKEQIQRVEKETREAEAMVALMRCIRGEGCADQLDAVGCLAEEKARAVAERIERIKGWSLLGAPVPDELAAAPPPPPEFINQPELGPNGPSA</sequence>
<dbReference type="Gene3D" id="3.40.1810.10">
    <property type="entry name" value="Transcription factor, MADS-box"/>
    <property type="match status" value="1"/>
</dbReference>
<feature type="region of interest" description="Disordered" evidence="7">
    <location>
        <begin position="166"/>
        <end position="191"/>
    </location>
</feature>
<evidence type="ECO:0000313" key="9">
    <source>
        <dbReference type="EMBL" id="KAK1263065.1"/>
    </source>
</evidence>
<evidence type="ECO:0000256" key="3">
    <source>
        <dbReference type="ARBA" id="ARBA00023125"/>
    </source>
</evidence>
<comment type="subcellular location">
    <subcellularLocation>
        <location evidence="1">Nucleus</location>
    </subcellularLocation>
</comment>
<keyword evidence="4" id="KW-0804">Transcription</keyword>
<name>A0AAV9AGK0_ACOGR</name>
<dbReference type="InterPro" id="IPR050142">
    <property type="entry name" value="MADS-box/MEF2_TF"/>
</dbReference>
<accession>A0AAV9AGK0</accession>
<evidence type="ECO:0000256" key="4">
    <source>
        <dbReference type="ARBA" id="ARBA00023163"/>
    </source>
</evidence>
<keyword evidence="10" id="KW-1185">Reference proteome</keyword>
<evidence type="ECO:0000256" key="6">
    <source>
        <dbReference type="SAM" id="Coils"/>
    </source>
</evidence>
<feature type="coiled-coil region" evidence="6">
    <location>
        <begin position="90"/>
        <end position="117"/>
    </location>
</feature>
<dbReference type="Pfam" id="PF00319">
    <property type="entry name" value="SRF-TF"/>
    <property type="match status" value="1"/>
</dbReference>
<comment type="caution">
    <text evidence="9">The sequence shown here is derived from an EMBL/GenBank/DDBJ whole genome shotgun (WGS) entry which is preliminary data.</text>
</comment>
<dbReference type="InterPro" id="IPR002100">
    <property type="entry name" value="TF_MADSbox"/>
</dbReference>
<dbReference type="CDD" id="cd00266">
    <property type="entry name" value="MADS_SRF_like"/>
    <property type="match status" value="1"/>
</dbReference>
<dbReference type="GO" id="GO:0005634">
    <property type="term" value="C:nucleus"/>
    <property type="evidence" value="ECO:0007669"/>
    <property type="project" value="UniProtKB-SubCell"/>
</dbReference>
<keyword evidence="3" id="KW-0238">DNA-binding</keyword>
<dbReference type="Proteomes" id="UP001179952">
    <property type="component" value="Unassembled WGS sequence"/>
</dbReference>
<reference evidence="9" key="1">
    <citation type="journal article" date="2023" name="Nat. Commun.">
        <title>Diploid and tetraploid genomes of Acorus and the evolution of monocots.</title>
        <authorList>
            <person name="Ma L."/>
            <person name="Liu K.W."/>
            <person name="Li Z."/>
            <person name="Hsiao Y.Y."/>
            <person name="Qi Y."/>
            <person name="Fu T."/>
            <person name="Tang G.D."/>
            <person name="Zhang D."/>
            <person name="Sun W.H."/>
            <person name="Liu D.K."/>
            <person name="Li Y."/>
            <person name="Chen G.Z."/>
            <person name="Liu X.D."/>
            <person name="Liao X.Y."/>
            <person name="Jiang Y.T."/>
            <person name="Yu X."/>
            <person name="Hao Y."/>
            <person name="Huang J."/>
            <person name="Zhao X.W."/>
            <person name="Ke S."/>
            <person name="Chen Y.Y."/>
            <person name="Wu W.L."/>
            <person name="Hsu J.L."/>
            <person name="Lin Y.F."/>
            <person name="Huang M.D."/>
            <person name="Li C.Y."/>
            <person name="Huang L."/>
            <person name="Wang Z.W."/>
            <person name="Zhao X."/>
            <person name="Zhong W.Y."/>
            <person name="Peng D.H."/>
            <person name="Ahmad S."/>
            <person name="Lan S."/>
            <person name="Zhang J.S."/>
            <person name="Tsai W.C."/>
            <person name="Van de Peer Y."/>
            <person name="Liu Z.J."/>
        </authorList>
    </citation>
    <scope>NUCLEOTIDE SEQUENCE</scope>
    <source>
        <strain evidence="9">SCP</strain>
    </source>
</reference>
<dbReference type="InterPro" id="IPR033897">
    <property type="entry name" value="SRF-like_MADS-box"/>
</dbReference>
<dbReference type="GO" id="GO:0000981">
    <property type="term" value="F:DNA-binding transcription factor activity, RNA polymerase II-specific"/>
    <property type="evidence" value="ECO:0007669"/>
    <property type="project" value="InterPro"/>
</dbReference>
<proteinExistence type="predicted"/>
<protein>
    <recommendedName>
        <fullName evidence="8">MADS-box domain-containing protein</fullName>
    </recommendedName>
</protein>
<reference evidence="9" key="2">
    <citation type="submission" date="2023-06" db="EMBL/GenBank/DDBJ databases">
        <authorList>
            <person name="Ma L."/>
            <person name="Liu K.-W."/>
            <person name="Li Z."/>
            <person name="Hsiao Y.-Y."/>
            <person name="Qi Y."/>
            <person name="Fu T."/>
            <person name="Tang G."/>
            <person name="Zhang D."/>
            <person name="Sun W.-H."/>
            <person name="Liu D.-K."/>
            <person name="Li Y."/>
            <person name="Chen G.-Z."/>
            <person name="Liu X.-D."/>
            <person name="Liao X.-Y."/>
            <person name="Jiang Y.-T."/>
            <person name="Yu X."/>
            <person name="Hao Y."/>
            <person name="Huang J."/>
            <person name="Zhao X.-W."/>
            <person name="Ke S."/>
            <person name="Chen Y.-Y."/>
            <person name="Wu W.-L."/>
            <person name="Hsu J.-L."/>
            <person name="Lin Y.-F."/>
            <person name="Huang M.-D."/>
            <person name="Li C.-Y."/>
            <person name="Huang L."/>
            <person name="Wang Z.-W."/>
            <person name="Zhao X."/>
            <person name="Zhong W.-Y."/>
            <person name="Peng D.-H."/>
            <person name="Ahmad S."/>
            <person name="Lan S."/>
            <person name="Zhang J.-S."/>
            <person name="Tsai W.-C."/>
            <person name="Van De Peer Y."/>
            <person name="Liu Z.-J."/>
        </authorList>
    </citation>
    <scope>NUCLEOTIDE SEQUENCE</scope>
    <source>
        <strain evidence="9">SCP</strain>
        <tissue evidence="9">Leaves</tissue>
    </source>
</reference>
<evidence type="ECO:0000256" key="7">
    <source>
        <dbReference type="SAM" id="MobiDB-lite"/>
    </source>
</evidence>
<dbReference type="InterPro" id="IPR036879">
    <property type="entry name" value="TF_MADSbox_sf"/>
</dbReference>
<dbReference type="GO" id="GO:0046983">
    <property type="term" value="F:protein dimerization activity"/>
    <property type="evidence" value="ECO:0007669"/>
    <property type="project" value="InterPro"/>
</dbReference>
<dbReference type="PROSITE" id="PS50066">
    <property type="entry name" value="MADS_BOX_2"/>
    <property type="match status" value="1"/>
</dbReference>
<evidence type="ECO:0000256" key="5">
    <source>
        <dbReference type="ARBA" id="ARBA00023242"/>
    </source>
</evidence>
<feature type="domain" description="MADS-box" evidence="8">
    <location>
        <begin position="1"/>
        <end position="49"/>
    </location>
</feature>
<dbReference type="EMBL" id="JAUJYN010000009">
    <property type="protein sequence ID" value="KAK1263065.1"/>
    <property type="molecule type" value="Genomic_DNA"/>
</dbReference>
<dbReference type="AlphaFoldDB" id="A0AAV9AGK0"/>
<gene>
    <name evidence="9" type="ORF">QJS04_geneDACA008389</name>
</gene>
<keyword evidence="6" id="KW-0175">Coiled coil</keyword>
<dbReference type="SUPFAM" id="SSF55455">
    <property type="entry name" value="SRF-like"/>
    <property type="match status" value="1"/>
</dbReference>
<dbReference type="SMART" id="SM00432">
    <property type="entry name" value="MADS"/>
    <property type="match status" value="1"/>
</dbReference>
<evidence type="ECO:0000256" key="1">
    <source>
        <dbReference type="ARBA" id="ARBA00004123"/>
    </source>
</evidence>
<dbReference type="PRINTS" id="PR00404">
    <property type="entry name" value="MADSDOMAIN"/>
</dbReference>
<evidence type="ECO:0000313" key="10">
    <source>
        <dbReference type="Proteomes" id="UP001179952"/>
    </source>
</evidence>
<dbReference type="GO" id="GO:0000987">
    <property type="term" value="F:cis-regulatory region sequence-specific DNA binding"/>
    <property type="evidence" value="ECO:0007669"/>
    <property type="project" value="InterPro"/>
</dbReference>
<keyword evidence="2" id="KW-0805">Transcription regulation</keyword>
<dbReference type="PANTHER" id="PTHR48019">
    <property type="entry name" value="SERUM RESPONSE FACTOR HOMOLOG"/>
    <property type="match status" value="1"/>
</dbReference>
<evidence type="ECO:0000259" key="8">
    <source>
        <dbReference type="PROSITE" id="PS50066"/>
    </source>
</evidence>